<comment type="caution">
    <text evidence="2">The sequence shown here is derived from an EMBL/GenBank/DDBJ whole genome shotgun (WGS) entry which is preliminary data.</text>
</comment>
<reference evidence="2" key="1">
    <citation type="submission" date="2021-01" db="EMBL/GenBank/DDBJ databases">
        <title>Phytophthora aleatoria, a newly-described species from Pinus radiata is distinct from Phytophthora cactorum isolates based on comparative genomics.</title>
        <authorList>
            <person name="Mcdougal R."/>
            <person name="Panda P."/>
            <person name="Williams N."/>
            <person name="Studholme D.J."/>
        </authorList>
    </citation>
    <scope>NUCLEOTIDE SEQUENCE</scope>
    <source>
        <strain evidence="2">NZFS 4037</strain>
    </source>
</reference>
<keyword evidence="3" id="KW-1185">Reference proteome</keyword>
<protein>
    <submittedName>
        <fullName evidence="2">Uncharacterized protein</fullName>
    </submittedName>
</protein>
<dbReference type="EMBL" id="JAENGY010000361">
    <property type="protein sequence ID" value="KAG6964873.1"/>
    <property type="molecule type" value="Genomic_DNA"/>
</dbReference>
<feature type="compositionally biased region" description="Polar residues" evidence="1">
    <location>
        <begin position="1"/>
        <end position="11"/>
    </location>
</feature>
<evidence type="ECO:0000313" key="3">
    <source>
        <dbReference type="Proteomes" id="UP000709295"/>
    </source>
</evidence>
<feature type="non-terminal residue" evidence="2">
    <location>
        <position position="1"/>
    </location>
</feature>
<gene>
    <name evidence="2" type="ORF">JG688_00007502</name>
</gene>
<feature type="region of interest" description="Disordered" evidence="1">
    <location>
        <begin position="1"/>
        <end position="23"/>
    </location>
</feature>
<accession>A0A8J5ISA0</accession>
<dbReference type="AlphaFoldDB" id="A0A8J5ISA0"/>
<evidence type="ECO:0000313" key="2">
    <source>
        <dbReference type="EMBL" id="KAG6964873.1"/>
    </source>
</evidence>
<proteinExistence type="predicted"/>
<organism evidence="2 3">
    <name type="scientific">Phytophthora aleatoria</name>
    <dbReference type="NCBI Taxonomy" id="2496075"/>
    <lineage>
        <taxon>Eukaryota</taxon>
        <taxon>Sar</taxon>
        <taxon>Stramenopiles</taxon>
        <taxon>Oomycota</taxon>
        <taxon>Peronosporomycetes</taxon>
        <taxon>Peronosporales</taxon>
        <taxon>Peronosporaceae</taxon>
        <taxon>Phytophthora</taxon>
    </lineage>
</organism>
<name>A0A8J5ISA0_9STRA</name>
<evidence type="ECO:0000256" key="1">
    <source>
        <dbReference type="SAM" id="MobiDB-lite"/>
    </source>
</evidence>
<sequence length="116" mass="12694">MNAVSGSTTETEAFGLLSPARTLRPPPHVIVDIRELIADIPDWFVEAYESDAFGGDILSDNEEATATGDRLGSSSSKSSRSLGLARSQSSVRRFWKDQMGVRPQVILRELQSDLVE</sequence>
<feature type="region of interest" description="Disordered" evidence="1">
    <location>
        <begin position="56"/>
        <end position="89"/>
    </location>
</feature>
<dbReference type="Proteomes" id="UP000709295">
    <property type="component" value="Unassembled WGS sequence"/>
</dbReference>
<feature type="compositionally biased region" description="Low complexity" evidence="1">
    <location>
        <begin position="68"/>
        <end position="87"/>
    </location>
</feature>